<evidence type="ECO:0000256" key="6">
    <source>
        <dbReference type="ARBA" id="ARBA00023022"/>
    </source>
</evidence>
<evidence type="ECO:0000256" key="1">
    <source>
        <dbReference type="ARBA" id="ARBA00004463"/>
    </source>
</evidence>
<dbReference type="GO" id="GO:0050832">
    <property type="term" value="P:defense response to fungus"/>
    <property type="evidence" value="ECO:0007669"/>
    <property type="project" value="UniProtKB-KW"/>
</dbReference>
<keyword evidence="5" id="KW-0147">Chitin-binding</keyword>
<accession>B0FLD4</accession>
<dbReference type="GO" id="GO:0098542">
    <property type="term" value="P:defense response to other organism"/>
    <property type="evidence" value="ECO:0007669"/>
    <property type="project" value="InterPro"/>
</dbReference>
<evidence type="ECO:0000313" key="9">
    <source>
        <dbReference type="EMBL" id="ABY56820.1"/>
    </source>
</evidence>
<comment type="similarity">
    <text evidence="2">Belongs to the penaeidin family.</text>
</comment>
<dbReference type="GO" id="GO:0008061">
    <property type="term" value="F:chitin binding"/>
    <property type="evidence" value="ECO:0007669"/>
    <property type="project" value="UniProtKB-KW"/>
</dbReference>
<organism evidence="9">
    <name type="scientific">Penaeus penicillatus</name>
    <name type="common">Redtail prawn</name>
    <name type="synonym">Fenneropenaeus penicillatus</name>
    <dbReference type="NCBI Taxonomy" id="161924"/>
    <lineage>
        <taxon>Eukaryota</taxon>
        <taxon>Metazoa</taxon>
        <taxon>Ecdysozoa</taxon>
        <taxon>Arthropoda</taxon>
        <taxon>Crustacea</taxon>
        <taxon>Multicrustacea</taxon>
        <taxon>Malacostraca</taxon>
        <taxon>Eumalacostraca</taxon>
        <taxon>Eucarida</taxon>
        <taxon>Decapoda</taxon>
        <taxon>Dendrobranchiata</taxon>
        <taxon>Penaeoidea</taxon>
        <taxon>Penaeidae</taxon>
        <taxon>Penaeus</taxon>
    </lineage>
</organism>
<sequence length="82" mass="8720">MRLVVCLVFLASFALVCQGQVYKGGYTRPVPRPPPFVRPVPGGPIGPYNGCPVSCRGISFSQARSCCSRLGRCCHVGKGYSG</sequence>
<protein>
    <submittedName>
        <fullName evidence="9">Pen3-o</fullName>
    </submittedName>
</protein>
<feature type="signal peptide" evidence="8">
    <location>
        <begin position="1"/>
        <end position="19"/>
    </location>
</feature>
<dbReference type="GO" id="GO:0031640">
    <property type="term" value="P:killing of cells of another organism"/>
    <property type="evidence" value="ECO:0007669"/>
    <property type="project" value="UniProtKB-KW"/>
</dbReference>
<evidence type="ECO:0000256" key="8">
    <source>
        <dbReference type="SAM" id="SignalP"/>
    </source>
</evidence>
<dbReference type="GO" id="GO:0042742">
    <property type="term" value="P:defense response to bacterium"/>
    <property type="evidence" value="ECO:0007669"/>
    <property type="project" value="UniProtKB-KW"/>
</dbReference>
<feature type="chain" id="PRO_5002750261" evidence="8">
    <location>
        <begin position="20"/>
        <end position="82"/>
    </location>
</feature>
<keyword evidence="7" id="KW-1015">Disulfide bond</keyword>
<keyword evidence="8" id="KW-0732">Signal</keyword>
<reference evidence="9" key="1">
    <citation type="journal article" date="2008" name="Fish Shellfish Immunol.">
        <title>Cloning and phylogenetic analysis on two novel antimicrobial peptides from Fenneropenaeus penicillatus.</title>
        <authorList>
            <person name="Jia Y.-H."/>
            <person name="Chen J.-G."/>
        </authorList>
    </citation>
    <scope>NUCLEOTIDE SEQUENCE</scope>
</reference>
<comment type="subcellular location">
    <subcellularLocation>
        <location evidence="1">Cytoplasmic granule</location>
    </subcellularLocation>
</comment>
<evidence type="ECO:0000256" key="7">
    <source>
        <dbReference type="ARBA" id="ARBA00023157"/>
    </source>
</evidence>
<evidence type="ECO:0000256" key="3">
    <source>
        <dbReference type="ARBA" id="ARBA00022529"/>
    </source>
</evidence>
<name>B0FLD4_PENPN</name>
<proteinExistence type="evidence at transcript level"/>
<keyword evidence="6" id="KW-0044">Antibiotic</keyword>
<dbReference type="GO" id="GO:0005737">
    <property type="term" value="C:cytoplasm"/>
    <property type="evidence" value="ECO:0007669"/>
    <property type="project" value="InterPro"/>
</dbReference>
<dbReference type="InterPro" id="IPR009226">
    <property type="entry name" value="Penaeidin"/>
</dbReference>
<dbReference type="AlphaFoldDB" id="B0FLD4"/>
<evidence type="ECO:0000256" key="5">
    <source>
        <dbReference type="ARBA" id="ARBA00022669"/>
    </source>
</evidence>
<keyword evidence="3" id="KW-0929">Antimicrobial</keyword>
<dbReference type="EMBL" id="EU333491">
    <property type="protein sequence ID" value="ABY56820.1"/>
    <property type="molecule type" value="mRNA"/>
</dbReference>
<keyword evidence="4" id="KW-0295">Fungicide</keyword>
<dbReference type="Pfam" id="PF05927">
    <property type="entry name" value="Penaeidin"/>
    <property type="match status" value="1"/>
</dbReference>
<evidence type="ECO:0000256" key="4">
    <source>
        <dbReference type="ARBA" id="ARBA00022577"/>
    </source>
</evidence>
<evidence type="ECO:0000256" key="2">
    <source>
        <dbReference type="ARBA" id="ARBA00010477"/>
    </source>
</evidence>